<keyword evidence="17" id="KW-0482">Metalloprotease</keyword>
<dbReference type="Gene3D" id="2.60.40.1730">
    <property type="entry name" value="tricorn interacting facor f3 domain"/>
    <property type="match status" value="1"/>
</dbReference>
<dbReference type="CDD" id="cd09601">
    <property type="entry name" value="M1_APN-Q_like"/>
    <property type="match status" value="1"/>
</dbReference>
<sequence>MFISWSNNPIRRFLHWGPMTAIGPSYLQLKWKPKQDADVQYLQFCHVCDGYKAPRSHHCRKCNRCVIKMDHHCPWINNCVGWANHGYFTAFLAFAVLGCLHATAILAASLYVGLYRDWYIYYGHYSKVNVKLTIWSLVLCVFNIGLAIGVVITVGALLVYQLRAILNNRTAIEDWILEKARFRKERINETFTYPYDLGKWNNMKQVINISCTSAGNGIEWPVVEGCDQYTLTREQLAQKEEKRARTRTYTIHRPATGSWVPIFSQGFKVCLSPPLTDEPRIKLAVGDVVRVTRWRKYLLIFIMAMLRNATLLAVFITVLAAGLGDSSNANSSYRLPKSISPEHYNLRVYTHLGDERGFIFHGDVAIRFVCLEDTDKVVLHSKNLTLLEQRITVRKIEPEQRQNRSQQIDIKSVEYVAEHDYAVFRVSTPLTKGETYEISIPFESNLSTGLIGYYRSSYIDKKTKQKTWLAVTQFEPTYARQAFPCFDEPEMKATFDISLAHHERYVALSNMPVNRSVPLADMPGWVMDEFSTTVPMSTYLVAYTVNDFEYREAKATEPGDVVFKIWARRDAIDQVDYARDIGPRVTRFYEDYFHQKFPLPKIDMIAIPDFASGAMENWGLITYRETALLYHPNISTTSNKHRVASVIAHELAHQWFGNLVTMRWWTDLWLNEGFATYVASLGVDYLHPEWYSLEEESISNTLDIFKFDALLSSHPISVEIGHPNQISQIFDAISYEKGSIVIRMMHLFLSEETFRDGVSRYLQRHAYGNAEQDNLWAALTEEAHANGVLPDFINVKKVMDSWTLQTGYPIITVTRNYGANSAEVTQERFVSSEVPKDQNVTDYCWWIPLTYTTAKLLDFNDTLPKGWMECGGASANEKQTKVLDDLPDPEHWVIFNIQLAGLYKVRYDKSNYRLIIAQLNGPNYRDIGLLNRAQLIDDAMDLAWTGQQNYGIAFAMINYLRQEMEYIPWKSALTNLNSLNRILKRTPLYDIFKSYVQYILEPIYEQLDVFNMTRKSTDRLDGIKQLTLIASWACRFEVGDCVNRSVALFARWMNESNPDVNNPVPIDLRPVVYCNAIRLGNDAQWYFLWQRYLQSNVGAEKIMIIGSLACTRQLALVERFLQWSLNSTSGVRKQDATILFSSVSRNDVGFNAAKNFFLTRADEIYDFLSPDTSRLSRYIKPLAEQMFSSEEVRELNDLIQKKATIFEKANQGVKQALEMAQTNNKWTQINFAKMERLLPQLATRSAPNTLAELIDDF</sequence>
<feature type="domain" description="ERAP1-like C-terminal" evidence="28">
    <location>
        <begin position="892"/>
        <end position="1221"/>
    </location>
</feature>
<feature type="binding site" evidence="23">
    <location>
        <position position="672"/>
    </location>
    <ligand>
        <name>Zn(2+)</name>
        <dbReference type="ChEBI" id="CHEBI:29105"/>
        <note>catalytic</note>
    </ligand>
</feature>
<dbReference type="Pfam" id="PF01529">
    <property type="entry name" value="DHHC"/>
    <property type="match status" value="1"/>
</dbReference>
<evidence type="ECO:0000256" key="17">
    <source>
        <dbReference type="ARBA" id="ARBA00023049"/>
    </source>
</evidence>
<dbReference type="InterPro" id="IPR050344">
    <property type="entry name" value="Peptidase_M1_aminopeptidases"/>
</dbReference>
<evidence type="ECO:0000313" key="31">
    <source>
        <dbReference type="Proteomes" id="UP000075883"/>
    </source>
</evidence>
<keyword evidence="21" id="KW-0449">Lipoprotein</keyword>
<dbReference type="GO" id="GO:0006508">
    <property type="term" value="P:proteolysis"/>
    <property type="evidence" value="ECO:0007669"/>
    <property type="project" value="UniProtKB-KW"/>
</dbReference>
<evidence type="ECO:0000256" key="1">
    <source>
        <dbReference type="ARBA" id="ARBA00000098"/>
    </source>
</evidence>
<dbReference type="GO" id="GO:0042277">
    <property type="term" value="F:peptide binding"/>
    <property type="evidence" value="ECO:0007669"/>
    <property type="project" value="TreeGrafter"/>
</dbReference>
<dbReference type="PROSITE" id="PS50216">
    <property type="entry name" value="DHHC"/>
    <property type="match status" value="1"/>
</dbReference>
<evidence type="ECO:0000259" key="27">
    <source>
        <dbReference type="Pfam" id="PF01529"/>
    </source>
</evidence>
<keyword evidence="16 25" id="KW-1133">Transmembrane helix</keyword>
<feature type="transmembrane region" description="Helical" evidence="25">
    <location>
        <begin position="297"/>
        <end position="323"/>
    </location>
</feature>
<dbReference type="FunFam" id="1.25.50.20:FF:000001">
    <property type="entry name" value="Aminopeptidase"/>
    <property type="match status" value="1"/>
</dbReference>
<evidence type="ECO:0000256" key="13">
    <source>
        <dbReference type="ARBA" id="ARBA00022729"/>
    </source>
</evidence>
<dbReference type="Gene3D" id="2.60.40.1910">
    <property type="match status" value="1"/>
</dbReference>
<evidence type="ECO:0000256" key="24">
    <source>
        <dbReference type="PIRSR" id="PIRSR634016-4"/>
    </source>
</evidence>
<dbReference type="GO" id="GO:0016409">
    <property type="term" value="F:palmitoyltransferase activity"/>
    <property type="evidence" value="ECO:0007669"/>
    <property type="project" value="InterPro"/>
</dbReference>
<evidence type="ECO:0000313" key="30">
    <source>
        <dbReference type="EnsemblMetazoa" id="ACUA001697-PA"/>
    </source>
</evidence>
<dbReference type="InterPro" id="IPR024571">
    <property type="entry name" value="ERAP1-like_C_dom"/>
</dbReference>
<evidence type="ECO:0000259" key="26">
    <source>
        <dbReference type="Pfam" id="PF01433"/>
    </source>
</evidence>
<feature type="active site" description="Proton acceptor" evidence="22">
    <location>
        <position position="650"/>
    </location>
</feature>
<dbReference type="SUPFAM" id="SSF55486">
    <property type="entry name" value="Metalloproteases ('zincins'), catalytic domain"/>
    <property type="match status" value="1"/>
</dbReference>
<evidence type="ECO:0000256" key="8">
    <source>
        <dbReference type="ARBA" id="ARBA00022475"/>
    </source>
</evidence>
<keyword evidence="15 23" id="KW-0862">Zinc</keyword>
<dbReference type="STRING" id="139723.A0A182LTN9"/>
<dbReference type="InterPro" id="IPR027268">
    <property type="entry name" value="Peptidase_M4/M1_CTD_sf"/>
</dbReference>
<dbReference type="InterPro" id="IPR042097">
    <property type="entry name" value="Aminopeptidase_N-like_N_sf"/>
</dbReference>
<evidence type="ECO:0000256" key="19">
    <source>
        <dbReference type="ARBA" id="ARBA00023157"/>
    </source>
</evidence>
<keyword evidence="13" id="KW-0732">Signal</keyword>
<feature type="domain" description="Palmitoyltransferase DHHC" evidence="27">
    <location>
        <begin position="42"/>
        <end position="175"/>
    </location>
</feature>
<dbReference type="FunFam" id="2.60.40.1910:FF:000008">
    <property type="entry name" value="Aminopeptidase"/>
    <property type="match status" value="1"/>
</dbReference>
<dbReference type="FunFam" id="1.10.390.10:FF:000001">
    <property type="entry name" value="Aminopeptidase"/>
    <property type="match status" value="1"/>
</dbReference>
<evidence type="ECO:0000256" key="11">
    <source>
        <dbReference type="ARBA" id="ARBA00022692"/>
    </source>
</evidence>
<dbReference type="EC" id="3.4.11.2" evidence="5"/>
<dbReference type="VEuPathDB" id="VectorBase:ACUA001697"/>
<dbReference type="Proteomes" id="UP000075883">
    <property type="component" value="Unassembled WGS sequence"/>
</dbReference>
<keyword evidence="11 25" id="KW-0812">Transmembrane</keyword>
<feature type="site" description="Transition state stabilizer" evidence="24">
    <location>
        <position position="735"/>
    </location>
</feature>
<dbReference type="GO" id="GO:0005886">
    <property type="term" value="C:plasma membrane"/>
    <property type="evidence" value="ECO:0007669"/>
    <property type="project" value="UniProtKB-SubCell"/>
</dbReference>
<accession>A0A182LTN9</accession>
<feature type="domain" description="Aminopeptidase N-like N-terminal" evidence="29">
    <location>
        <begin position="341"/>
        <end position="540"/>
    </location>
</feature>
<evidence type="ECO:0000256" key="20">
    <source>
        <dbReference type="ARBA" id="ARBA00023180"/>
    </source>
</evidence>
<evidence type="ECO:0000256" key="10">
    <source>
        <dbReference type="ARBA" id="ARBA00022670"/>
    </source>
</evidence>
<reference evidence="30" key="2">
    <citation type="submission" date="2020-05" db="UniProtKB">
        <authorList>
            <consortium name="EnsemblMetazoa"/>
        </authorList>
    </citation>
    <scope>IDENTIFICATION</scope>
    <source>
        <strain evidence="30">A-37</strain>
    </source>
</reference>
<dbReference type="InterPro" id="IPR001594">
    <property type="entry name" value="Palmitoyltrfase_DHHC"/>
</dbReference>
<feature type="domain" description="Peptidase M1 membrane alanine aminopeptidase" evidence="26">
    <location>
        <begin position="577"/>
        <end position="802"/>
    </location>
</feature>
<dbReference type="EnsemblMetazoa" id="ACUA001697-RA">
    <property type="protein sequence ID" value="ACUA001697-PA"/>
    <property type="gene ID" value="ACUA001697"/>
</dbReference>
<dbReference type="GO" id="GO:0005737">
    <property type="term" value="C:cytoplasm"/>
    <property type="evidence" value="ECO:0007669"/>
    <property type="project" value="TreeGrafter"/>
</dbReference>
<dbReference type="PANTHER" id="PTHR11533">
    <property type="entry name" value="PROTEASE M1 ZINC METALLOPROTEASE"/>
    <property type="match status" value="1"/>
</dbReference>
<dbReference type="Gene3D" id="1.25.50.20">
    <property type="match status" value="1"/>
</dbReference>
<dbReference type="InterPro" id="IPR045357">
    <property type="entry name" value="Aminopeptidase_N-like_N"/>
</dbReference>
<comment type="cofactor">
    <cofactor evidence="23">
        <name>Zn(2+)</name>
        <dbReference type="ChEBI" id="CHEBI:29105"/>
    </cofactor>
    <text evidence="23">Binds 1 zinc ion per subunit.</text>
</comment>
<name>A0A182LTN9_9DIPT</name>
<dbReference type="GO" id="GO:0098552">
    <property type="term" value="C:side of membrane"/>
    <property type="evidence" value="ECO:0007669"/>
    <property type="project" value="UniProtKB-KW"/>
</dbReference>
<keyword evidence="18 25" id="KW-0472">Membrane</keyword>
<keyword evidence="31" id="KW-1185">Reference proteome</keyword>
<evidence type="ECO:0000256" key="12">
    <source>
        <dbReference type="ARBA" id="ARBA00022723"/>
    </source>
</evidence>
<reference evidence="31" key="1">
    <citation type="submission" date="2013-09" db="EMBL/GenBank/DDBJ databases">
        <title>The Genome Sequence of Anopheles culicifacies species A.</title>
        <authorList>
            <consortium name="The Broad Institute Genomics Platform"/>
            <person name="Neafsey D.E."/>
            <person name="Besansky N."/>
            <person name="Howell P."/>
            <person name="Walton C."/>
            <person name="Young S.K."/>
            <person name="Zeng Q."/>
            <person name="Gargeya S."/>
            <person name="Fitzgerald M."/>
            <person name="Haas B."/>
            <person name="Abouelleil A."/>
            <person name="Allen A.W."/>
            <person name="Alvarado L."/>
            <person name="Arachchi H.M."/>
            <person name="Berlin A.M."/>
            <person name="Chapman S.B."/>
            <person name="Gainer-Dewar J."/>
            <person name="Goldberg J."/>
            <person name="Griggs A."/>
            <person name="Gujja S."/>
            <person name="Hansen M."/>
            <person name="Howarth C."/>
            <person name="Imamovic A."/>
            <person name="Ireland A."/>
            <person name="Larimer J."/>
            <person name="McCowan C."/>
            <person name="Murphy C."/>
            <person name="Pearson M."/>
            <person name="Poon T.W."/>
            <person name="Priest M."/>
            <person name="Roberts A."/>
            <person name="Saif S."/>
            <person name="Shea T."/>
            <person name="Sisk P."/>
            <person name="Sykes S."/>
            <person name="Wortman J."/>
            <person name="Nusbaum C."/>
            <person name="Birren B."/>
        </authorList>
    </citation>
    <scope>NUCLEOTIDE SEQUENCE [LARGE SCALE GENOMIC DNA]</scope>
    <source>
        <strain evidence="31">A-37</strain>
    </source>
</reference>
<keyword evidence="20" id="KW-0325">Glycoprotein</keyword>
<dbReference type="GO" id="GO:0043171">
    <property type="term" value="P:peptide catabolic process"/>
    <property type="evidence" value="ECO:0007669"/>
    <property type="project" value="TreeGrafter"/>
</dbReference>
<dbReference type="GO" id="GO:0005615">
    <property type="term" value="C:extracellular space"/>
    <property type="evidence" value="ECO:0007669"/>
    <property type="project" value="TreeGrafter"/>
</dbReference>
<evidence type="ECO:0000256" key="16">
    <source>
        <dbReference type="ARBA" id="ARBA00022989"/>
    </source>
</evidence>
<dbReference type="Pfam" id="PF17900">
    <property type="entry name" value="Peptidase_M1_N"/>
    <property type="match status" value="1"/>
</dbReference>
<dbReference type="PRINTS" id="PR00756">
    <property type="entry name" value="ALADIPTASE"/>
</dbReference>
<evidence type="ECO:0000256" key="5">
    <source>
        <dbReference type="ARBA" id="ARBA00012564"/>
    </source>
</evidence>
<keyword evidence="12 23" id="KW-0479">Metal-binding</keyword>
<evidence type="ECO:0000259" key="29">
    <source>
        <dbReference type="Pfam" id="PF17900"/>
    </source>
</evidence>
<dbReference type="Pfam" id="PF11838">
    <property type="entry name" value="ERAP1_C"/>
    <property type="match status" value="1"/>
</dbReference>
<dbReference type="InterPro" id="IPR001930">
    <property type="entry name" value="Peptidase_M1"/>
</dbReference>
<keyword evidence="7" id="KW-0031">Aminopeptidase</keyword>
<evidence type="ECO:0000256" key="25">
    <source>
        <dbReference type="SAM" id="Phobius"/>
    </source>
</evidence>
<feature type="binding site" evidence="23">
    <location>
        <position position="653"/>
    </location>
    <ligand>
        <name>Zn(2+)</name>
        <dbReference type="ChEBI" id="CHEBI:29105"/>
        <note>catalytic</note>
    </ligand>
</feature>
<dbReference type="InterPro" id="IPR014782">
    <property type="entry name" value="Peptidase_M1_dom"/>
</dbReference>
<keyword evidence="9" id="KW-0336">GPI-anchor</keyword>
<comment type="subcellular location">
    <subcellularLocation>
        <location evidence="3">Cell membrane</location>
        <topology evidence="3">Lipid-anchor</topology>
        <topology evidence="3">GPI-anchor</topology>
    </subcellularLocation>
    <subcellularLocation>
        <location evidence="2">Membrane</location>
        <topology evidence="2">Multi-pass membrane protein</topology>
    </subcellularLocation>
</comment>
<evidence type="ECO:0000256" key="4">
    <source>
        <dbReference type="ARBA" id="ARBA00010136"/>
    </source>
</evidence>
<dbReference type="Gene3D" id="1.10.390.10">
    <property type="entry name" value="Neutral Protease Domain 2"/>
    <property type="match status" value="1"/>
</dbReference>
<evidence type="ECO:0000256" key="22">
    <source>
        <dbReference type="PIRSR" id="PIRSR634016-1"/>
    </source>
</evidence>
<evidence type="ECO:0000256" key="2">
    <source>
        <dbReference type="ARBA" id="ARBA00004141"/>
    </source>
</evidence>
<keyword evidence="10" id="KW-0645">Protease</keyword>
<dbReference type="FunFam" id="2.60.40.1730:FF:000007">
    <property type="entry name" value="thyrotropin-releasing hormone-degrading ectoenzyme"/>
    <property type="match status" value="1"/>
</dbReference>
<comment type="similarity">
    <text evidence="4">Belongs to the peptidase M1 family.</text>
</comment>
<organism evidence="30 31">
    <name type="scientific">Anopheles culicifacies</name>
    <dbReference type="NCBI Taxonomy" id="139723"/>
    <lineage>
        <taxon>Eukaryota</taxon>
        <taxon>Metazoa</taxon>
        <taxon>Ecdysozoa</taxon>
        <taxon>Arthropoda</taxon>
        <taxon>Hexapoda</taxon>
        <taxon>Insecta</taxon>
        <taxon>Pterygota</taxon>
        <taxon>Neoptera</taxon>
        <taxon>Endopterygota</taxon>
        <taxon>Diptera</taxon>
        <taxon>Nematocera</taxon>
        <taxon>Culicoidea</taxon>
        <taxon>Culicidae</taxon>
        <taxon>Anophelinae</taxon>
        <taxon>Anopheles</taxon>
        <taxon>culicifacies species complex</taxon>
    </lineage>
</organism>
<evidence type="ECO:0000256" key="3">
    <source>
        <dbReference type="ARBA" id="ARBA00004609"/>
    </source>
</evidence>
<feature type="transmembrane region" description="Helical" evidence="25">
    <location>
        <begin position="91"/>
        <end position="114"/>
    </location>
</feature>
<feature type="binding site" evidence="23">
    <location>
        <position position="649"/>
    </location>
    <ligand>
        <name>Zn(2+)</name>
        <dbReference type="ChEBI" id="CHEBI:29105"/>
        <note>catalytic</note>
    </ligand>
</feature>
<dbReference type="Pfam" id="PF01433">
    <property type="entry name" value="Peptidase_M1"/>
    <property type="match status" value="1"/>
</dbReference>
<dbReference type="InterPro" id="IPR034016">
    <property type="entry name" value="M1_APN-typ"/>
</dbReference>
<evidence type="ECO:0000256" key="14">
    <source>
        <dbReference type="ARBA" id="ARBA00022801"/>
    </source>
</evidence>
<dbReference type="GO" id="GO:0016285">
    <property type="term" value="F:alanyl aminopeptidase activity"/>
    <property type="evidence" value="ECO:0007669"/>
    <property type="project" value="UniProtKB-EC"/>
</dbReference>
<evidence type="ECO:0000256" key="21">
    <source>
        <dbReference type="ARBA" id="ARBA00023288"/>
    </source>
</evidence>
<dbReference type="AlphaFoldDB" id="A0A182LTN9"/>
<evidence type="ECO:0000256" key="15">
    <source>
        <dbReference type="ARBA" id="ARBA00022833"/>
    </source>
</evidence>
<evidence type="ECO:0000259" key="28">
    <source>
        <dbReference type="Pfam" id="PF11838"/>
    </source>
</evidence>
<dbReference type="PANTHER" id="PTHR11533:SF253">
    <property type="entry name" value="AMINOPEPTIDASE-RELATED"/>
    <property type="match status" value="1"/>
</dbReference>
<dbReference type="EMBL" id="AXCM01001470">
    <property type="status" value="NOT_ANNOTATED_CDS"/>
    <property type="molecule type" value="Genomic_DNA"/>
</dbReference>
<comment type="catalytic activity">
    <reaction evidence="1">
        <text>Release of an N-terminal amino acid, Xaa-|-Yaa- from a peptide, amide or arylamide. Xaa is preferably Ala, but may be most amino acids including Pro (slow action). When a terminal hydrophobic residue is followed by a prolyl residue, the two may be released as an intact Xaa-Pro dipeptide.</text>
        <dbReference type="EC" id="3.4.11.2"/>
    </reaction>
</comment>
<feature type="transmembrane region" description="Helical" evidence="25">
    <location>
        <begin position="134"/>
        <end position="160"/>
    </location>
</feature>
<keyword evidence="19" id="KW-1015">Disulfide bond</keyword>
<keyword evidence="14" id="KW-0378">Hydrolase</keyword>
<evidence type="ECO:0000256" key="7">
    <source>
        <dbReference type="ARBA" id="ARBA00022438"/>
    </source>
</evidence>
<proteinExistence type="inferred from homology"/>
<dbReference type="GO" id="GO:0008270">
    <property type="term" value="F:zinc ion binding"/>
    <property type="evidence" value="ECO:0007669"/>
    <property type="project" value="InterPro"/>
</dbReference>
<dbReference type="GO" id="GO:0070006">
    <property type="term" value="F:metalloaminopeptidase activity"/>
    <property type="evidence" value="ECO:0007669"/>
    <property type="project" value="TreeGrafter"/>
</dbReference>
<evidence type="ECO:0000256" key="23">
    <source>
        <dbReference type="PIRSR" id="PIRSR634016-3"/>
    </source>
</evidence>
<evidence type="ECO:0000256" key="6">
    <source>
        <dbReference type="ARBA" id="ARBA00015611"/>
    </source>
</evidence>
<evidence type="ECO:0000256" key="9">
    <source>
        <dbReference type="ARBA" id="ARBA00022622"/>
    </source>
</evidence>
<protein>
    <recommendedName>
        <fullName evidence="6">Aminopeptidase N</fullName>
        <ecNumber evidence="5">3.4.11.2</ecNumber>
    </recommendedName>
</protein>
<keyword evidence="8" id="KW-1003">Cell membrane</keyword>
<evidence type="ECO:0000256" key="18">
    <source>
        <dbReference type="ARBA" id="ARBA00023136"/>
    </source>
</evidence>
<dbReference type="SUPFAM" id="SSF63737">
    <property type="entry name" value="Leukotriene A4 hydrolase N-terminal domain"/>
    <property type="match status" value="1"/>
</dbReference>